<protein>
    <submittedName>
        <fullName evidence="1">Capsid-protein-GpE domain protein</fullName>
    </submittedName>
</protein>
<dbReference type="Pfam" id="PF03864">
    <property type="entry name" value="Phage_cap_E"/>
    <property type="match status" value="1"/>
</dbReference>
<dbReference type="RefSeq" id="WP_021141106.1">
    <property type="nucleotide sequence ID" value="NZ_ARYZ02000114.1"/>
</dbReference>
<dbReference type="EMBL" id="CP022426">
    <property type="protein sequence ID" value="ATP09872.1"/>
    <property type="molecule type" value="Genomic_DNA"/>
</dbReference>
<evidence type="ECO:0000313" key="2">
    <source>
        <dbReference type="Proteomes" id="UP000222916"/>
    </source>
</evidence>
<evidence type="ECO:0000313" key="1">
    <source>
        <dbReference type="EMBL" id="ATP09872.1"/>
    </source>
</evidence>
<dbReference type="InterPro" id="IPR005564">
    <property type="entry name" value="Major_capsid_GpE"/>
</dbReference>
<dbReference type="Proteomes" id="UP000222916">
    <property type="component" value="Chromosome"/>
</dbReference>
<accession>T0PEC6</accession>
<proteinExistence type="predicted"/>
<name>T0PEC6_AERSA</name>
<dbReference type="AlphaFoldDB" id="T0PEC6"/>
<sequence>MDFNYVSYTEAFEQHAFPLNRLMLSLGIFDVAPTSEFKVNFDYLVSGDQDLAEQVAINAREFGGTIKPKASNMQYELIGYALEDAVTTQDWKGLRKPGSKDAAMTAVDVVGDLLFEQRKKYDRTMNKQLADCIVRGLQFNKHGSQQNIVMADEFGSAAVTKNIDLNNAATLVDIELDSIQTTIRKNLGSKVDYLKGFVALCSPEYFRAVKSNQSVRDTFKYSQGQSAYNIENLIDYKNEYPSIQTFFYNNVTFIMVDDADIGIAANKAVFLPLLFKGSGVFKWHCGPVSKHQELAAQSSGAPVHHYQIKDSKFGDLFAITEWCALAINALPSVIVHSENAA</sequence>
<organism evidence="1 2">
    <name type="scientific">Aeromonas salmonicida subsp. pectinolytica 34mel</name>
    <dbReference type="NCBI Taxonomy" id="1324960"/>
    <lineage>
        <taxon>Bacteria</taxon>
        <taxon>Pseudomonadati</taxon>
        <taxon>Pseudomonadota</taxon>
        <taxon>Gammaproteobacteria</taxon>
        <taxon>Aeromonadales</taxon>
        <taxon>Aeromonadaceae</taxon>
        <taxon>Aeromonas</taxon>
    </lineage>
</organism>
<reference evidence="2" key="1">
    <citation type="journal article" date="2018" name="BMC Genomics">
        <title>The complete and fully assembled genome sequence of Aeromonas salmonicida subsp. pectinolytica and its comparative analysis with other Aeromonas species: investigation of the mobilome in environmental and pathogenic strains.</title>
        <authorList>
            <person name="Pfeiffer F."/>
            <person name="Zamora-Lagos M.A."/>
            <person name="Blettinger M."/>
            <person name="Yeroslaviz A."/>
            <person name="Dahl A."/>
            <person name="Gruber S."/>
            <person name="Habermann B.H."/>
        </authorList>
    </citation>
    <scope>NUCLEOTIDE SEQUENCE [LARGE SCALE GENOMIC DNA]</scope>
    <source>
        <strain evidence="2">34mel</strain>
    </source>
</reference>
<gene>
    <name evidence="1" type="ORF">Asalp_27400</name>
</gene>